<name>A0A0S4WMW6_RALSL</name>
<evidence type="ECO:0000256" key="1">
    <source>
        <dbReference type="SAM" id="MobiDB-lite"/>
    </source>
</evidence>
<sequence length="379" mass="39602">MGSNVDRYNRQLHEKETSVIRNKARQLAAAGSISYDDALERLSSQALRDVDAAYAAAHPGVDMQAQAWLNQLKAENPEGFNHMPLFQATREEYKDSTLYAGTKLTNPDIYAAANRPTIPGTISPNRVNLMPLVTGNAKSLANTAIEALNKGMAIVSGPLGPDVSMPLIPMTEEERAAAGATAVMAAPFGVRGSTAAADANTAAATGRAADAANAARAGETPTWTANGGAYSQSSAGAGTPVTTVRVGPGYSAADVVPGRAVGETANAGAKGVGAFADEAKLIGHFEKHGAEFGTKSASEYLQVGQDIMQYGQKVEYLYKGETRTGFVQFMGNRANGQSKFGFVGTNADGAITTIHTESGNSFWKMLNNGNIDKVIKPVP</sequence>
<evidence type="ECO:0000313" key="2">
    <source>
        <dbReference type="EMBL" id="CUV48167.1"/>
    </source>
</evidence>
<feature type="compositionally biased region" description="Low complexity" evidence="1">
    <location>
        <begin position="225"/>
        <end position="238"/>
    </location>
</feature>
<dbReference type="EMBL" id="LN899827">
    <property type="protein sequence ID" value="CUV48167.1"/>
    <property type="molecule type" value="Genomic_DNA"/>
</dbReference>
<proteinExistence type="predicted"/>
<feature type="region of interest" description="Disordered" evidence="1">
    <location>
        <begin position="213"/>
        <end position="238"/>
    </location>
</feature>
<gene>
    <name evidence="2" type="ORF">TO10_v1_1870003</name>
</gene>
<accession>A0A0S4WMW6</accession>
<reference evidence="2" key="1">
    <citation type="submission" date="2015-10" db="EMBL/GenBank/DDBJ databases">
        <authorList>
            <person name="Gilbert D.G."/>
        </authorList>
    </citation>
    <scope>NUCLEOTIDE SEQUENCE</scope>
    <source>
        <strain evidence="2">Phyl III-seqv23</strain>
    </source>
</reference>
<organism evidence="2">
    <name type="scientific">Ralstonia solanacearum</name>
    <name type="common">Pseudomonas solanacearum</name>
    <dbReference type="NCBI Taxonomy" id="305"/>
    <lineage>
        <taxon>Bacteria</taxon>
        <taxon>Pseudomonadati</taxon>
        <taxon>Pseudomonadota</taxon>
        <taxon>Betaproteobacteria</taxon>
        <taxon>Burkholderiales</taxon>
        <taxon>Burkholderiaceae</taxon>
        <taxon>Ralstonia</taxon>
        <taxon>Ralstonia solanacearum species complex</taxon>
    </lineage>
</organism>
<dbReference type="AlphaFoldDB" id="A0A0S4WMW6"/>
<protein>
    <submittedName>
        <fullName evidence="2">Uncharacterized protein</fullName>
    </submittedName>
</protein>